<evidence type="ECO:0000313" key="3">
    <source>
        <dbReference type="Proteomes" id="UP000020773"/>
    </source>
</evidence>
<keyword evidence="1" id="KW-1133">Transmembrane helix</keyword>
<keyword evidence="1" id="KW-0812">Transmembrane</keyword>
<dbReference type="Proteomes" id="UP000020773">
    <property type="component" value="Unassembled WGS sequence"/>
</dbReference>
<keyword evidence="1" id="KW-0472">Membrane</keyword>
<gene>
    <name evidence="2" type="ORF">M125_4905</name>
</gene>
<evidence type="ECO:0000313" key="2">
    <source>
        <dbReference type="EMBL" id="EXY88452.1"/>
    </source>
</evidence>
<dbReference type="AlphaFoldDB" id="A0A015U127"/>
<dbReference type="PATRIC" id="fig|1339316.3.peg.4654"/>
<evidence type="ECO:0000256" key="1">
    <source>
        <dbReference type="SAM" id="Phobius"/>
    </source>
</evidence>
<dbReference type="RefSeq" id="WP_042971698.1">
    <property type="nucleotide sequence ID" value="NZ_JGDB01000280.1"/>
</dbReference>
<organism evidence="2 3">
    <name type="scientific">Bacteroides fragilis str. 3998T(B)3</name>
    <dbReference type="NCBI Taxonomy" id="1339316"/>
    <lineage>
        <taxon>Bacteria</taxon>
        <taxon>Pseudomonadati</taxon>
        <taxon>Bacteroidota</taxon>
        <taxon>Bacteroidia</taxon>
        <taxon>Bacteroidales</taxon>
        <taxon>Bacteroidaceae</taxon>
        <taxon>Bacteroides</taxon>
    </lineage>
</organism>
<feature type="transmembrane region" description="Helical" evidence="1">
    <location>
        <begin position="7"/>
        <end position="27"/>
    </location>
</feature>
<dbReference type="EMBL" id="JGDB01000280">
    <property type="protein sequence ID" value="EXY88452.1"/>
    <property type="molecule type" value="Genomic_DNA"/>
</dbReference>
<dbReference type="PROSITE" id="PS51257">
    <property type="entry name" value="PROKAR_LIPOPROTEIN"/>
    <property type="match status" value="1"/>
</dbReference>
<reference evidence="2 3" key="1">
    <citation type="submission" date="2014-02" db="EMBL/GenBank/DDBJ databases">
        <authorList>
            <person name="Sears C."/>
            <person name="Carroll K."/>
            <person name="Sack B.R."/>
            <person name="Qadri F."/>
            <person name="Myers L.L."/>
            <person name="Chung G.-T."/>
            <person name="Escheverria P."/>
            <person name="Fraser C.M."/>
            <person name="Sadzewicz L."/>
            <person name="Shefchek K.A."/>
            <person name="Tallon L."/>
            <person name="Das S.P."/>
            <person name="Daugherty S."/>
            <person name="Mongodin E.F."/>
        </authorList>
    </citation>
    <scope>NUCLEOTIDE SEQUENCE [LARGE SCALE GENOMIC DNA]</scope>
    <source>
        <strain evidence="3">3998T(B)3</strain>
    </source>
</reference>
<protein>
    <submittedName>
        <fullName evidence="2">Fibrobacter succinogenes major domain family protein</fullName>
    </submittedName>
</protein>
<accession>A0A015U127</accession>
<proteinExistence type="predicted"/>
<name>A0A015U127_BACFG</name>
<sequence>MNTKTKLLYVGFRALSTCCLYAAFLMITSCGDNVVNPDSPEPDGEDMIPVTVSRVEDGSYMESHVDTPDTTGGRTLVDEWVPVKESPASRAIPAAVPYEGPSAVRMTLREEPQVTTRAATLGNGIYFRLIAFRKVGSNYVFQSAADFTTNGASAPTLRQGNLLTRTGTVRVIGYSFNSTAAMGTIPSSYTYNSTSVTIPNMNSDFMVYDSGDIANVSTISHNLSVSFTQKLCKLTVKLSLSQFVSNTFTNCTGVYVSQGGNTSAWTIGPSTNNVSANTGNTPTFNIANNSTATIRLVPFSGSRAITVHIGTLTLSNYFNANNRNITSSQNIQLLPGRSYTITLQIGLGIQVAASDINLTQNGCTASDKNDLAKLRWATGNLKSTGSTNYVWASSTDRGYYYTWYSTYTGNTNINNTDPCSKLNTAYYGTGWRTPSKNELTKLARCTNKILTNSGMWFMNNSIGLFLPAAGCRQDGNGSNTSPTTDSGTDGYYWSSDIGNGNNTGKRLYFGKRYNTADVADHAKNAGLTVRCVKGTKQ</sequence>
<comment type="caution">
    <text evidence="2">The sequence shown here is derived from an EMBL/GenBank/DDBJ whole genome shotgun (WGS) entry which is preliminary data.</text>
</comment>